<protein>
    <submittedName>
        <fullName evidence="2">Uncharacterized protein</fullName>
    </submittedName>
</protein>
<evidence type="ECO:0000313" key="3">
    <source>
        <dbReference type="Proteomes" id="UP000201613"/>
    </source>
</evidence>
<gene>
    <name evidence="2" type="ORF">LOM8899_02949</name>
</gene>
<reference evidence="2 3" key="1">
    <citation type="submission" date="2017-05" db="EMBL/GenBank/DDBJ databases">
        <authorList>
            <person name="Song R."/>
            <person name="Chenine A.L."/>
            <person name="Ruprecht R.M."/>
        </authorList>
    </citation>
    <scope>NUCLEOTIDE SEQUENCE [LARGE SCALE GENOMIC DNA]</scope>
    <source>
        <strain evidence="2 3">CECT 8899</strain>
    </source>
</reference>
<dbReference type="AlphaFoldDB" id="A0A238LGX3"/>
<evidence type="ECO:0000313" key="2">
    <source>
        <dbReference type="EMBL" id="SMY08793.1"/>
    </source>
</evidence>
<dbReference type="RefSeq" id="WP_133065041.1">
    <property type="nucleotide sequence ID" value="NZ_FXZK01000005.1"/>
</dbReference>
<name>A0A238LGX3_9RHOB</name>
<dbReference type="EMBL" id="FXZK01000005">
    <property type="protein sequence ID" value="SMY08793.1"/>
    <property type="molecule type" value="Genomic_DNA"/>
</dbReference>
<keyword evidence="1" id="KW-0472">Membrane</keyword>
<keyword evidence="3" id="KW-1185">Reference proteome</keyword>
<feature type="transmembrane region" description="Helical" evidence="1">
    <location>
        <begin position="5"/>
        <end position="22"/>
    </location>
</feature>
<dbReference type="Proteomes" id="UP000201613">
    <property type="component" value="Unassembled WGS sequence"/>
</dbReference>
<proteinExistence type="predicted"/>
<sequence length="68" mass="7382">MHTTILLLGCIFGFGTALFTYFSMGFGLLVAISIWAASGPVTILLLAALYLLRGDTEFQDEQLQPEIA</sequence>
<evidence type="ECO:0000256" key="1">
    <source>
        <dbReference type="SAM" id="Phobius"/>
    </source>
</evidence>
<feature type="transmembrane region" description="Helical" evidence="1">
    <location>
        <begin position="28"/>
        <end position="52"/>
    </location>
</feature>
<keyword evidence="1" id="KW-1133">Transmembrane helix</keyword>
<organism evidence="2 3">
    <name type="scientific">Flavimaricola marinus</name>
    <dbReference type="NCBI Taxonomy" id="1819565"/>
    <lineage>
        <taxon>Bacteria</taxon>
        <taxon>Pseudomonadati</taxon>
        <taxon>Pseudomonadota</taxon>
        <taxon>Alphaproteobacteria</taxon>
        <taxon>Rhodobacterales</taxon>
        <taxon>Paracoccaceae</taxon>
        <taxon>Flavimaricola</taxon>
    </lineage>
</organism>
<accession>A0A238LGX3</accession>
<keyword evidence="1" id="KW-0812">Transmembrane</keyword>